<evidence type="ECO:0000313" key="2">
    <source>
        <dbReference type="Proteomes" id="UP000886501"/>
    </source>
</evidence>
<sequence>MMRDDDVIEGELCALVKGGEDEKRAAEEREALEDSKRLGGGLEVKTPLDVPEALGEPEGVYAQKTPAFSDIFAAVGTDLSHNIHCLATRRNATRSLQVAKSRLSLGGR</sequence>
<dbReference type="Proteomes" id="UP000886501">
    <property type="component" value="Unassembled WGS sequence"/>
</dbReference>
<name>A0ACB6ZDU0_THEGA</name>
<dbReference type="EMBL" id="MU118031">
    <property type="protein sequence ID" value="KAF9647533.1"/>
    <property type="molecule type" value="Genomic_DNA"/>
</dbReference>
<gene>
    <name evidence="1" type="ORF">BDM02DRAFT_3116875</name>
</gene>
<reference evidence="1" key="2">
    <citation type="journal article" date="2020" name="Nat. Commun.">
        <title>Large-scale genome sequencing of mycorrhizal fungi provides insights into the early evolution of symbiotic traits.</title>
        <authorList>
            <person name="Miyauchi S."/>
            <person name="Kiss E."/>
            <person name="Kuo A."/>
            <person name="Drula E."/>
            <person name="Kohler A."/>
            <person name="Sanchez-Garcia M."/>
            <person name="Morin E."/>
            <person name="Andreopoulos B."/>
            <person name="Barry K.W."/>
            <person name="Bonito G."/>
            <person name="Buee M."/>
            <person name="Carver A."/>
            <person name="Chen C."/>
            <person name="Cichocki N."/>
            <person name="Clum A."/>
            <person name="Culley D."/>
            <person name="Crous P.W."/>
            <person name="Fauchery L."/>
            <person name="Girlanda M."/>
            <person name="Hayes R.D."/>
            <person name="Keri Z."/>
            <person name="LaButti K."/>
            <person name="Lipzen A."/>
            <person name="Lombard V."/>
            <person name="Magnuson J."/>
            <person name="Maillard F."/>
            <person name="Murat C."/>
            <person name="Nolan M."/>
            <person name="Ohm R.A."/>
            <person name="Pangilinan J."/>
            <person name="Pereira M.F."/>
            <person name="Perotto S."/>
            <person name="Peter M."/>
            <person name="Pfister S."/>
            <person name="Riley R."/>
            <person name="Sitrit Y."/>
            <person name="Stielow J.B."/>
            <person name="Szollosi G."/>
            <person name="Zifcakova L."/>
            <person name="Stursova M."/>
            <person name="Spatafora J.W."/>
            <person name="Tedersoo L."/>
            <person name="Vaario L.M."/>
            <person name="Yamada A."/>
            <person name="Yan M."/>
            <person name="Wang P."/>
            <person name="Xu J."/>
            <person name="Bruns T."/>
            <person name="Baldrian P."/>
            <person name="Vilgalys R."/>
            <person name="Dunand C."/>
            <person name="Henrissat B."/>
            <person name="Grigoriev I.V."/>
            <person name="Hibbett D."/>
            <person name="Nagy L.G."/>
            <person name="Martin F.M."/>
        </authorList>
    </citation>
    <scope>NUCLEOTIDE SEQUENCE</scope>
    <source>
        <strain evidence="1">P2</strain>
    </source>
</reference>
<reference evidence="1" key="1">
    <citation type="submission" date="2019-10" db="EMBL/GenBank/DDBJ databases">
        <authorList>
            <consortium name="DOE Joint Genome Institute"/>
            <person name="Kuo A."/>
            <person name="Miyauchi S."/>
            <person name="Kiss E."/>
            <person name="Drula E."/>
            <person name="Kohler A."/>
            <person name="Sanchez-Garcia M."/>
            <person name="Andreopoulos B."/>
            <person name="Barry K.W."/>
            <person name="Bonito G."/>
            <person name="Buee M."/>
            <person name="Carver A."/>
            <person name="Chen C."/>
            <person name="Cichocki N."/>
            <person name="Clum A."/>
            <person name="Culley D."/>
            <person name="Crous P.W."/>
            <person name="Fauchery L."/>
            <person name="Girlanda M."/>
            <person name="Hayes R."/>
            <person name="Keri Z."/>
            <person name="Labutti K."/>
            <person name="Lipzen A."/>
            <person name="Lombard V."/>
            <person name="Magnuson J."/>
            <person name="Maillard F."/>
            <person name="Morin E."/>
            <person name="Murat C."/>
            <person name="Nolan M."/>
            <person name="Ohm R."/>
            <person name="Pangilinan J."/>
            <person name="Pereira M."/>
            <person name="Perotto S."/>
            <person name="Peter M."/>
            <person name="Riley R."/>
            <person name="Sitrit Y."/>
            <person name="Stielow B."/>
            <person name="Szollosi G."/>
            <person name="Zifcakova L."/>
            <person name="Stursova M."/>
            <person name="Spatafora J.W."/>
            <person name="Tedersoo L."/>
            <person name="Vaario L.-M."/>
            <person name="Yamada A."/>
            <person name="Yan M."/>
            <person name="Wang P."/>
            <person name="Xu J."/>
            <person name="Bruns T."/>
            <person name="Baldrian P."/>
            <person name="Vilgalys R."/>
            <person name="Henrissat B."/>
            <person name="Grigoriev I.V."/>
            <person name="Hibbett D."/>
            <person name="Nagy L.G."/>
            <person name="Martin F.M."/>
        </authorList>
    </citation>
    <scope>NUCLEOTIDE SEQUENCE</scope>
    <source>
        <strain evidence="1">P2</strain>
    </source>
</reference>
<proteinExistence type="predicted"/>
<keyword evidence="2" id="KW-1185">Reference proteome</keyword>
<accession>A0ACB6ZDU0</accession>
<comment type="caution">
    <text evidence="1">The sequence shown here is derived from an EMBL/GenBank/DDBJ whole genome shotgun (WGS) entry which is preliminary data.</text>
</comment>
<organism evidence="1 2">
    <name type="scientific">Thelephora ganbajun</name>
    <name type="common">Ganba fungus</name>
    <dbReference type="NCBI Taxonomy" id="370292"/>
    <lineage>
        <taxon>Eukaryota</taxon>
        <taxon>Fungi</taxon>
        <taxon>Dikarya</taxon>
        <taxon>Basidiomycota</taxon>
        <taxon>Agaricomycotina</taxon>
        <taxon>Agaricomycetes</taxon>
        <taxon>Thelephorales</taxon>
        <taxon>Thelephoraceae</taxon>
        <taxon>Thelephora</taxon>
    </lineage>
</organism>
<evidence type="ECO:0000313" key="1">
    <source>
        <dbReference type="EMBL" id="KAF9647533.1"/>
    </source>
</evidence>
<protein>
    <submittedName>
        <fullName evidence="1">Uncharacterized protein</fullName>
    </submittedName>
</protein>